<evidence type="ECO:0008006" key="3">
    <source>
        <dbReference type="Google" id="ProtNLM"/>
    </source>
</evidence>
<protein>
    <recommendedName>
        <fullName evidence="3">DUF1127 domain-containing protein</fullName>
    </recommendedName>
</protein>
<organism evidence="1 2">
    <name type="scientific">Roseovarius aquimarinus</name>
    <dbReference type="NCBI Taxonomy" id="1229156"/>
    <lineage>
        <taxon>Bacteria</taxon>
        <taxon>Pseudomonadati</taxon>
        <taxon>Pseudomonadota</taxon>
        <taxon>Alphaproteobacteria</taxon>
        <taxon>Rhodobacterales</taxon>
        <taxon>Roseobacteraceae</taxon>
        <taxon>Roseovarius</taxon>
    </lineage>
</organism>
<proteinExistence type="predicted"/>
<evidence type="ECO:0000313" key="1">
    <source>
        <dbReference type="EMBL" id="MFH0253518.1"/>
    </source>
</evidence>
<dbReference type="EMBL" id="JBIHMM010000001">
    <property type="protein sequence ID" value="MFH0253518.1"/>
    <property type="molecule type" value="Genomic_DNA"/>
</dbReference>
<reference evidence="1 2" key="1">
    <citation type="submission" date="2024-10" db="EMBL/GenBank/DDBJ databases">
        <authorList>
            <person name="Yang X.-N."/>
        </authorList>
    </citation>
    <scope>NUCLEOTIDE SEQUENCE [LARGE SCALE GENOMIC DNA]</scope>
    <source>
        <strain evidence="1 2">CAU 1059</strain>
    </source>
</reference>
<name>A0ABW7I672_9RHOB</name>
<accession>A0ABW7I672</accession>
<dbReference type="RefSeq" id="WP_377167352.1">
    <property type="nucleotide sequence ID" value="NZ_JBHTJC010000001.1"/>
</dbReference>
<evidence type="ECO:0000313" key="2">
    <source>
        <dbReference type="Proteomes" id="UP001607157"/>
    </source>
</evidence>
<gene>
    <name evidence="1" type="ORF">ACGRVM_06420</name>
</gene>
<dbReference type="Proteomes" id="UP001607157">
    <property type="component" value="Unassembled WGS sequence"/>
</dbReference>
<keyword evidence="2" id="KW-1185">Reference proteome</keyword>
<sequence>MAFTTISPSFSGGVRGAFARVDQKLGGLKIAIERRRLFTRIRKELSNLSDRDLTELGIPRSHITRLAWETAYGR</sequence>
<comment type="caution">
    <text evidence="1">The sequence shown here is derived from an EMBL/GenBank/DDBJ whole genome shotgun (WGS) entry which is preliminary data.</text>
</comment>